<dbReference type="SUPFAM" id="SSF48452">
    <property type="entry name" value="TPR-like"/>
    <property type="match status" value="1"/>
</dbReference>
<name>A0A9D0ZS54_9FIRM</name>
<dbReference type="EMBL" id="DVFV01000136">
    <property type="protein sequence ID" value="HIQ91523.1"/>
    <property type="molecule type" value="Genomic_DNA"/>
</dbReference>
<reference evidence="2" key="1">
    <citation type="submission" date="2020-10" db="EMBL/GenBank/DDBJ databases">
        <authorList>
            <person name="Gilroy R."/>
        </authorList>
    </citation>
    <scope>NUCLEOTIDE SEQUENCE</scope>
    <source>
        <strain evidence="2">CHK147-3167</strain>
    </source>
</reference>
<comment type="caution">
    <text evidence="2">The sequence shown here is derived from an EMBL/GenBank/DDBJ whole genome shotgun (WGS) entry which is preliminary data.</text>
</comment>
<dbReference type="AlphaFoldDB" id="A0A9D0ZS54"/>
<evidence type="ECO:0000313" key="2">
    <source>
        <dbReference type="EMBL" id="HIQ91523.1"/>
    </source>
</evidence>
<protein>
    <recommendedName>
        <fullName evidence="4">Tetratricopeptide repeat protein</fullName>
    </recommendedName>
</protein>
<dbReference type="InterPro" id="IPR011990">
    <property type="entry name" value="TPR-like_helical_dom_sf"/>
</dbReference>
<proteinExistence type="predicted"/>
<accession>A0A9D0ZS54</accession>
<evidence type="ECO:0000313" key="3">
    <source>
        <dbReference type="Proteomes" id="UP000886786"/>
    </source>
</evidence>
<dbReference type="Gene3D" id="1.25.40.10">
    <property type="entry name" value="Tetratricopeptide repeat domain"/>
    <property type="match status" value="1"/>
</dbReference>
<keyword evidence="1" id="KW-1133">Transmembrane helix</keyword>
<dbReference type="Proteomes" id="UP000886786">
    <property type="component" value="Unassembled WGS sequence"/>
</dbReference>
<reference evidence="2" key="2">
    <citation type="journal article" date="2021" name="PeerJ">
        <title>Extensive microbial diversity within the chicken gut microbiome revealed by metagenomics and culture.</title>
        <authorList>
            <person name="Gilroy R."/>
            <person name="Ravi A."/>
            <person name="Getino M."/>
            <person name="Pursley I."/>
            <person name="Horton D.L."/>
            <person name="Alikhan N.F."/>
            <person name="Baker D."/>
            <person name="Gharbi K."/>
            <person name="Hall N."/>
            <person name="Watson M."/>
            <person name="Adriaenssens E.M."/>
            <person name="Foster-Nyarko E."/>
            <person name="Jarju S."/>
            <person name="Secka A."/>
            <person name="Antonio M."/>
            <person name="Oren A."/>
            <person name="Chaudhuri R.R."/>
            <person name="La Ragione R."/>
            <person name="Hildebrand F."/>
            <person name="Pallen M.J."/>
        </authorList>
    </citation>
    <scope>NUCLEOTIDE SEQUENCE</scope>
    <source>
        <strain evidence="2">CHK147-3167</strain>
    </source>
</reference>
<evidence type="ECO:0008006" key="4">
    <source>
        <dbReference type="Google" id="ProtNLM"/>
    </source>
</evidence>
<sequence>MDFEKMYRQLDEFMKNKGNMSEEEALKKFMELYNSHDLDIEDTNEVMSIEKLDEAMEAKDEKDAKRLAKEALNLDPNNADAKLFLLGFEDDLKKLDGLDKIIKETEDYLTKEGFFDEDNIGEFYVLYETRPYMRILYTKAITLLENGMVKRAQEVLERILELNENDNLGARYLLSGVYAYFEDKDSLNKLIKKYEGDFGLSFDLAKLVLVYKEGDEKKALEYLKVLNKKNPNFIGIMTDKIGHDEIINKVNLSYYSPGDLSEAVNMIADFSFVLLPMTMFYVWIRKNAKKLK</sequence>
<gene>
    <name evidence="2" type="ORF">IAB27_07940</name>
</gene>
<feature type="transmembrane region" description="Helical" evidence="1">
    <location>
        <begin position="263"/>
        <end position="284"/>
    </location>
</feature>
<keyword evidence="1" id="KW-0472">Membrane</keyword>
<organism evidence="2 3">
    <name type="scientific">Candidatus Coprosoma intestinipullorum</name>
    <dbReference type="NCBI Taxonomy" id="2840752"/>
    <lineage>
        <taxon>Bacteria</taxon>
        <taxon>Bacillati</taxon>
        <taxon>Bacillota</taxon>
        <taxon>Bacillota incertae sedis</taxon>
        <taxon>Candidatus Coprosoma</taxon>
    </lineage>
</organism>
<evidence type="ECO:0000256" key="1">
    <source>
        <dbReference type="SAM" id="Phobius"/>
    </source>
</evidence>
<keyword evidence="1" id="KW-0812">Transmembrane</keyword>